<protein>
    <recommendedName>
        <fullName evidence="4">DMT family transporter</fullName>
    </recommendedName>
</protein>
<keyword evidence="3" id="KW-1185">Reference proteome</keyword>
<dbReference type="AlphaFoldDB" id="A0A2X3L084"/>
<keyword evidence="1" id="KW-0472">Membrane</keyword>
<proteinExistence type="predicted"/>
<feature type="transmembrane region" description="Helical" evidence="1">
    <location>
        <begin position="69"/>
        <end position="89"/>
    </location>
</feature>
<dbReference type="Proteomes" id="UP000249818">
    <property type="component" value="Chromosome BARAN1"/>
</dbReference>
<evidence type="ECO:0008006" key="4">
    <source>
        <dbReference type="Google" id="ProtNLM"/>
    </source>
</evidence>
<dbReference type="GO" id="GO:0005886">
    <property type="term" value="C:plasma membrane"/>
    <property type="evidence" value="ECO:0007669"/>
    <property type="project" value="TreeGrafter"/>
</dbReference>
<keyword evidence="1" id="KW-0812">Transmembrane</keyword>
<dbReference type="PANTHER" id="PTHR34821">
    <property type="entry name" value="INNER MEMBRANE PROTEIN YDCZ"/>
    <property type="match status" value="1"/>
</dbReference>
<dbReference type="InterPro" id="IPR006750">
    <property type="entry name" value="YdcZ"/>
</dbReference>
<feature type="transmembrane region" description="Helical" evidence="1">
    <location>
        <begin position="6"/>
        <end position="27"/>
    </location>
</feature>
<keyword evidence="1" id="KW-1133">Transmembrane helix</keyword>
<evidence type="ECO:0000256" key="1">
    <source>
        <dbReference type="SAM" id="Phobius"/>
    </source>
</evidence>
<dbReference type="RefSeq" id="WP_157959338.1">
    <property type="nucleotide sequence ID" value="NZ_LS483254.1"/>
</dbReference>
<feature type="transmembrane region" description="Helical" evidence="1">
    <location>
        <begin position="98"/>
        <end position="121"/>
    </location>
</feature>
<accession>A0A2X3L084</accession>
<sequence length="145" mass="14823">MALSSPAVLIAMIGGVAISLQSLFSGVIGSKVGVAESIFIVHAGGMLLAAVIIAFLRGGNLAAWNTVPWYTLTAGFLGVVIVGSISYTVPRIGLASTLTLAVVAQLVVGAILDHFGLLGAVQRSFDLPRILGLAILGVGTWLVIR</sequence>
<dbReference type="Pfam" id="PF04657">
    <property type="entry name" value="DMT_YdcZ"/>
    <property type="match status" value="1"/>
</dbReference>
<evidence type="ECO:0000313" key="3">
    <source>
        <dbReference type="Proteomes" id="UP000249818"/>
    </source>
</evidence>
<dbReference type="EMBL" id="LS483254">
    <property type="protein sequence ID" value="SQD92170.1"/>
    <property type="molecule type" value="Genomic_DNA"/>
</dbReference>
<dbReference type="KEGG" id="bana:BARAN1_0145"/>
<dbReference type="PANTHER" id="PTHR34821:SF2">
    <property type="entry name" value="INNER MEMBRANE PROTEIN YDCZ"/>
    <property type="match status" value="1"/>
</dbReference>
<dbReference type="OrthoDB" id="9097160at2"/>
<gene>
    <name evidence="2" type="ORF">BARAN1_0145</name>
</gene>
<feature type="transmembrane region" description="Helical" evidence="1">
    <location>
        <begin position="39"/>
        <end position="57"/>
    </location>
</feature>
<reference evidence="3" key="1">
    <citation type="submission" date="2018-05" db="EMBL/GenBank/DDBJ databases">
        <authorList>
            <person name="Hao L."/>
        </authorList>
    </citation>
    <scope>NUCLEOTIDE SEQUENCE [LARGE SCALE GENOMIC DNA]</scope>
</reference>
<evidence type="ECO:0000313" key="2">
    <source>
        <dbReference type="EMBL" id="SQD92170.1"/>
    </source>
</evidence>
<organism evidence="2 3">
    <name type="scientific">Candidatus Bipolaricaulis anaerobius</name>
    <dbReference type="NCBI Taxonomy" id="2026885"/>
    <lineage>
        <taxon>Bacteria</taxon>
        <taxon>Candidatus Bipolaricaulota</taxon>
        <taxon>Candidatus Bipolaricaulia</taxon>
        <taxon>Candidatus Bipolaricaulales</taxon>
        <taxon>Candidatus Bipolaricaulaceae</taxon>
        <taxon>Candidatus Bipolaricaulis</taxon>
    </lineage>
</organism>
<feature type="transmembrane region" description="Helical" evidence="1">
    <location>
        <begin position="127"/>
        <end position="144"/>
    </location>
</feature>
<name>A0A2X3L084_9BACT</name>